<feature type="domain" description="Peptidase M16 N-terminal" evidence="10">
    <location>
        <begin position="59"/>
        <end position="176"/>
    </location>
</feature>
<dbReference type="Proteomes" id="UP000587415">
    <property type="component" value="Unassembled WGS sequence"/>
</dbReference>
<evidence type="ECO:0000256" key="4">
    <source>
        <dbReference type="ARBA" id="ARBA00022723"/>
    </source>
</evidence>
<dbReference type="Pfam" id="PF00675">
    <property type="entry name" value="Peptidase_M16"/>
    <property type="match status" value="1"/>
</dbReference>
<keyword evidence="6" id="KW-0862">Zinc</keyword>
<dbReference type="EMBL" id="JAATJM010000001">
    <property type="protein sequence ID" value="NJC39967.1"/>
    <property type="molecule type" value="Genomic_DNA"/>
</dbReference>
<evidence type="ECO:0000256" key="1">
    <source>
        <dbReference type="ARBA" id="ARBA00001947"/>
    </source>
</evidence>
<dbReference type="GO" id="GO:0004222">
    <property type="term" value="F:metalloendopeptidase activity"/>
    <property type="evidence" value="ECO:0007669"/>
    <property type="project" value="InterPro"/>
</dbReference>
<feature type="domain" description="Peptidase M16 C-terminal" evidence="11">
    <location>
        <begin position="220"/>
        <end position="396"/>
    </location>
</feature>
<evidence type="ECO:0000259" key="10">
    <source>
        <dbReference type="Pfam" id="PF00675"/>
    </source>
</evidence>
<evidence type="ECO:0000256" key="2">
    <source>
        <dbReference type="ARBA" id="ARBA00007261"/>
    </source>
</evidence>
<feature type="chain" id="PRO_5030680383" evidence="9">
    <location>
        <begin position="26"/>
        <end position="956"/>
    </location>
</feature>
<keyword evidence="5 12" id="KW-0378">Hydrolase</keyword>
<reference evidence="12 13" key="1">
    <citation type="submission" date="2020-03" db="EMBL/GenBank/DDBJ databases">
        <title>Genomic Encyclopedia of Type Strains, Phase IV (KMG-IV): sequencing the most valuable type-strain genomes for metagenomic binning, comparative biology and taxonomic classification.</title>
        <authorList>
            <person name="Goeker M."/>
        </authorList>
    </citation>
    <scope>NUCLEOTIDE SEQUENCE [LARGE SCALE GENOMIC DNA]</scope>
    <source>
        <strain evidence="12 13">DSM 4736</strain>
    </source>
</reference>
<dbReference type="InterPro" id="IPR007863">
    <property type="entry name" value="Peptidase_M16_C"/>
</dbReference>
<evidence type="ECO:0000259" key="11">
    <source>
        <dbReference type="Pfam" id="PF05193"/>
    </source>
</evidence>
<dbReference type="RefSeq" id="WP_168044890.1">
    <property type="nucleotide sequence ID" value="NZ_JAATJM010000001.1"/>
</dbReference>
<dbReference type="GO" id="GO:0006508">
    <property type="term" value="P:proteolysis"/>
    <property type="evidence" value="ECO:0007669"/>
    <property type="project" value="UniProtKB-KW"/>
</dbReference>
<organism evidence="12 13">
    <name type="scientific">Brevundimonas alba</name>
    <dbReference type="NCBI Taxonomy" id="74314"/>
    <lineage>
        <taxon>Bacteria</taxon>
        <taxon>Pseudomonadati</taxon>
        <taxon>Pseudomonadota</taxon>
        <taxon>Alphaproteobacteria</taxon>
        <taxon>Caulobacterales</taxon>
        <taxon>Caulobacteraceae</taxon>
        <taxon>Brevundimonas</taxon>
    </lineage>
</organism>
<dbReference type="InterPro" id="IPR050626">
    <property type="entry name" value="Peptidase_M16"/>
</dbReference>
<dbReference type="InterPro" id="IPR011249">
    <property type="entry name" value="Metalloenz_LuxS/M16"/>
</dbReference>
<evidence type="ECO:0000256" key="9">
    <source>
        <dbReference type="SAM" id="SignalP"/>
    </source>
</evidence>
<keyword evidence="9" id="KW-0732">Signal</keyword>
<proteinExistence type="inferred from homology"/>
<feature type="signal peptide" evidence="9">
    <location>
        <begin position="1"/>
        <end position="25"/>
    </location>
</feature>
<keyword evidence="7" id="KW-0482">Metalloprotease</keyword>
<name>A0A7X6BM49_9CAUL</name>
<comment type="similarity">
    <text evidence="2 8">Belongs to the peptidase M16 family.</text>
</comment>
<dbReference type="AlphaFoldDB" id="A0A7X6BM49"/>
<evidence type="ECO:0000256" key="8">
    <source>
        <dbReference type="RuleBase" id="RU004447"/>
    </source>
</evidence>
<evidence type="ECO:0000256" key="6">
    <source>
        <dbReference type="ARBA" id="ARBA00022833"/>
    </source>
</evidence>
<dbReference type="Pfam" id="PF05193">
    <property type="entry name" value="Peptidase_M16_C"/>
    <property type="match status" value="2"/>
</dbReference>
<sequence>MRSPRLLLLAAASVAVLATAAPALAQVQPSEPWAQSTSDIPADANVRFGQLPNGMRYAILRNATPPGQASLRLRIDAGSLMENENQLGLAHFMEHMAFNGTTNIPENDLLRILERLGLAFGADTNASTGFDQTVYMLELPRTNDETVDTSLRIMREQVSEALMAPEAVDAERGVIAGEERLRNTPGLRSIKAQLALLAPGQRISQRLPIGDLEIIRTAPRERFVEFYEAYYRPSRATMVAVGDFDVDQMEAKIRAAFESWEPKGAEGPEPDLGTVAPRNPETRILVEDGVQSSIQLNWIKAPDTDPDTVAERRDNLLRNLGVAVLNRRLGEIARADNPPFISAGGGQSTLAESLDIASVSAQFNPGEWKRALETIEQEQRRLVQYGVSDAELQREITDTRAALENAVAAAATRRTPSLANGLVGAVNDEEVFSSPQTSLELFNAAVEGLTAAQVNQAIKPVFEGGGPLALVVSPVEVEGGEAAVTAALEASRQVAVTAPAAQAQLDWPYASFGAPGVVQERREIAELGATVVTFANGVRLTVKPTDFRDEQILVSVRTGIGELGLPTDRSDPQALAPLIFTQGGLGKLTADELSRVLNGRIYSAGFGVDSDTYSLSGATRPADFGLEMQVLTAYLTDPGLRPAPFQQIKAFFPQIVAQQMATPGGAFQLQASGLLASGDKRQSFPTAADVASWTIEDMRAGVTRGLSSGLIDVVVVGDVTVEHAIAAVAPTLGALPARGPDPQPAPGATVLRFPAGVAEPVQLNHTGPAEQALGYIAWPTTDAIGDRTESRQVSILSEVLKLRVLEEIREKQALAYSPGVGASASDVYEDYGSISITAQTATDALPAFYAAVDSIVAGLRDAPVSEDELNRARLPVIESLRRSQASNEYWLGQLADVAVKPDEVQQTLTHISDLETITPADIQRLARQYLRPETAWRATVTSSRPAAAPAAAPAAQ</sequence>
<evidence type="ECO:0000256" key="5">
    <source>
        <dbReference type="ARBA" id="ARBA00022801"/>
    </source>
</evidence>
<accession>A0A7X6BM49</accession>
<comment type="caution">
    <text evidence="12">The sequence shown here is derived from an EMBL/GenBank/DDBJ whole genome shotgun (WGS) entry which is preliminary data.</text>
</comment>
<keyword evidence="3 12" id="KW-0645">Protease</keyword>
<keyword evidence="4" id="KW-0479">Metal-binding</keyword>
<keyword evidence="13" id="KW-1185">Reference proteome</keyword>
<protein>
    <submittedName>
        <fullName evidence="12">Zinc protease</fullName>
        <ecNumber evidence="12">3.4.24.-</ecNumber>
    </submittedName>
</protein>
<dbReference type="PANTHER" id="PTHR43690">
    <property type="entry name" value="NARDILYSIN"/>
    <property type="match status" value="1"/>
</dbReference>
<dbReference type="SUPFAM" id="SSF63411">
    <property type="entry name" value="LuxS/MPP-like metallohydrolase"/>
    <property type="match status" value="4"/>
</dbReference>
<evidence type="ECO:0000256" key="3">
    <source>
        <dbReference type="ARBA" id="ARBA00022670"/>
    </source>
</evidence>
<dbReference type="Gene3D" id="3.30.830.10">
    <property type="entry name" value="Metalloenzyme, LuxS/M16 peptidase-like"/>
    <property type="match status" value="4"/>
</dbReference>
<feature type="domain" description="Peptidase M16 C-terminal" evidence="11">
    <location>
        <begin position="693"/>
        <end position="873"/>
    </location>
</feature>
<dbReference type="InterPro" id="IPR011765">
    <property type="entry name" value="Pept_M16_N"/>
</dbReference>
<evidence type="ECO:0000256" key="7">
    <source>
        <dbReference type="ARBA" id="ARBA00023049"/>
    </source>
</evidence>
<gene>
    <name evidence="12" type="ORF">GGQ87_000225</name>
</gene>
<dbReference type="InterPro" id="IPR001431">
    <property type="entry name" value="Pept_M16_Zn_BS"/>
</dbReference>
<dbReference type="EC" id="3.4.24.-" evidence="12"/>
<evidence type="ECO:0000313" key="13">
    <source>
        <dbReference type="Proteomes" id="UP000587415"/>
    </source>
</evidence>
<comment type="cofactor">
    <cofactor evidence="1">
        <name>Zn(2+)</name>
        <dbReference type="ChEBI" id="CHEBI:29105"/>
    </cofactor>
</comment>
<dbReference type="GO" id="GO:0046872">
    <property type="term" value="F:metal ion binding"/>
    <property type="evidence" value="ECO:0007669"/>
    <property type="project" value="UniProtKB-KW"/>
</dbReference>
<evidence type="ECO:0000313" key="12">
    <source>
        <dbReference type="EMBL" id="NJC39967.1"/>
    </source>
</evidence>
<dbReference type="PROSITE" id="PS00143">
    <property type="entry name" value="INSULINASE"/>
    <property type="match status" value="1"/>
</dbReference>
<dbReference type="PANTHER" id="PTHR43690:SF17">
    <property type="entry name" value="PROTEIN YHJJ"/>
    <property type="match status" value="1"/>
</dbReference>